<dbReference type="PANTHER" id="PTHR46825:SF7">
    <property type="entry name" value="D-ALANYL-D-ALANINE CARBOXYPEPTIDASE"/>
    <property type="match status" value="1"/>
</dbReference>
<dbReference type="Pfam" id="PF00144">
    <property type="entry name" value="Beta-lactamase"/>
    <property type="match status" value="1"/>
</dbReference>
<gene>
    <name evidence="2" type="ORF">D1825_10515</name>
</gene>
<dbReference type="GO" id="GO:0016787">
    <property type="term" value="F:hydrolase activity"/>
    <property type="evidence" value="ECO:0007669"/>
    <property type="project" value="UniProtKB-KW"/>
</dbReference>
<dbReference type="RefSeq" id="WP_118767380.1">
    <property type="nucleotide sequence ID" value="NZ_QWKP01000197.1"/>
</dbReference>
<keyword evidence="3" id="KW-1185">Reference proteome</keyword>
<dbReference type="AlphaFoldDB" id="A0A413RKX6"/>
<name>A0A413RKX6_9CELL</name>
<sequence>MSDLVPVYSIAKLFTAVAVLADPVIDLDDAIGTHARVPDALGHLRVGDLLRHRSGLGDYFGWNDYREAVAGREPAWPDDLVLERAAAQGVAEPGGFQYSNIGYLMLRHALEQRHGVRLTELLVDRVLGPLGVTSVHPLDRTDDWAGVRGSAVPDVAAYDPRWVYPGTFAADPDEIAAAVAALLGGALGAAIPDVLRRSSLRLEAPGHPFAEPGYGFGVMTDGVPPTVLGHGGGGPGFTLFVLARADGSSAHLEVVADEVDDRPLVAACLQSLGG</sequence>
<dbReference type="InterPro" id="IPR050491">
    <property type="entry name" value="AmpC-like"/>
</dbReference>
<feature type="domain" description="Beta-lactamase-related" evidence="1">
    <location>
        <begin position="4"/>
        <end position="244"/>
    </location>
</feature>
<dbReference type="SUPFAM" id="SSF56601">
    <property type="entry name" value="beta-lactamase/transpeptidase-like"/>
    <property type="match status" value="1"/>
</dbReference>
<comment type="caution">
    <text evidence="2">The sequence shown here is derived from an EMBL/GenBank/DDBJ whole genome shotgun (WGS) entry which is preliminary data.</text>
</comment>
<dbReference type="Gene3D" id="3.40.710.10">
    <property type="entry name" value="DD-peptidase/beta-lactamase superfamily"/>
    <property type="match status" value="1"/>
</dbReference>
<protein>
    <submittedName>
        <fullName evidence="2">Class A beta-lactamase-related serine hydrolase</fullName>
    </submittedName>
</protein>
<dbReference type="EMBL" id="QWKP01000197">
    <property type="protein sequence ID" value="RHA40262.1"/>
    <property type="molecule type" value="Genomic_DNA"/>
</dbReference>
<dbReference type="InterPro" id="IPR012338">
    <property type="entry name" value="Beta-lactam/transpept-like"/>
</dbReference>
<organism evidence="2 3">
    <name type="scientific">Cellulomonas rhizosphaerae</name>
    <dbReference type="NCBI Taxonomy" id="2293719"/>
    <lineage>
        <taxon>Bacteria</taxon>
        <taxon>Bacillati</taxon>
        <taxon>Actinomycetota</taxon>
        <taxon>Actinomycetes</taxon>
        <taxon>Micrococcales</taxon>
        <taxon>Cellulomonadaceae</taxon>
        <taxon>Cellulomonas</taxon>
    </lineage>
</organism>
<reference evidence="2 3" key="1">
    <citation type="submission" date="2018-08" db="EMBL/GenBank/DDBJ databases">
        <title>Cellulomonas rhizosphaerae sp. nov., a novel actinomycete isolated from soil.</title>
        <authorList>
            <person name="Tian Y."/>
        </authorList>
    </citation>
    <scope>NUCLEOTIDE SEQUENCE [LARGE SCALE GENOMIC DNA]</scope>
    <source>
        <strain evidence="2 3">NEAU-TCZ24</strain>
    </source>
</reference>
<dbReference type="InterPro" id="IPR001466">
    <property type="entry name" value="Beta-lactam-related"/>
</dbReference>
<evidence type="ECO:0000259" key="1">
    <source>
        <dbReference type="Pfam" id="PF00144"/>
    </source>
</evidence>
<keyword evidence="2" id="KW-0378">Hydrolase</keyword>
<evidence type="ECO:0000313" key="3">
    <source>
        <dbReference type="Proteomes" id="UP000283374"/>
    </source>
</evidence>
<accession>A0A413RKX6</accession>
<dbReference type="Proteomes" id="UP000283374">
    <property type="component" value="Unassembled WGS sequence"/>
</dbReference>
<dbReference type="PANTHER" id="PTHR46825">
    <property type="entry name" value="D-ALANYL-D-ALANINE-CARBOXYPEPTIDASE/ENDOPEPTIDASE AMPH"/>
    <property type="match status" value="1"/>
</dbReference>
<proteinExistence type="predicted"/>
<evidence type="ECO:0000313" key="2">
    <source>
        <dbReference type="EMBL" id="RHA40262.1"/>
    </source>
</evidence>